<accession>A0AA50HPR6</accession>
<proteinExistence type="inferred from homology"/>
<comment type="similarity">
    <text evidence="1">Belongs to the bacterial solute-binding protein 3 family.</text>
</comment>
<dbReference type="Gene3D" id="3.40.190.10">
    <property type="entry name" value="Periplasmic binding protein-like II"/>
    <property type="match status" value="2"/>
</dbReference>
<dbReference type="Proteomes" id="UP001228139">
    <property type="component" value="Chromosome"/>
</dbReference>
<organism evidence="4 5">
    <name type="scientific">Erwinia pyri</name>
    <dbReference type="NCBI Taxonomy" id="3062598"/>
    <lineage>
        <taxon>Bacteria</taxon>
        <taxon>Pseudomonadati</taxon>
        <taxon>Pseudomonadota</taxon>
        <taxon>Gammaproteobacteria</taxon>
        <taxon>Enterobacterales</taxon>
        <taxon>Erwiniaceae</taxon>
        <taxon>Erwinia</taxon>
    </lineage>
</organism>
<dbReference type="RefSeq" id="WP_306212363.1">
    <property type="nucleotide sequence ID" value="NZ_CP132353.1"/>
</dbReference>
<reference evidence="4 5" key="1">
    <citation type="submission" date="2023-07" db="EMBL/GenBank/DDBJ databases">
        <title>Pathogenic bacteria of pear tree diseases.</title>
        <authorList>
            <person name="Zhang Z."/>
            <person name="He L."/>
            <person name="Huang R."/>
        </authorList>
    </citation>
    <scope>NUCLEOTIDE SEQUENCE [LARGE SCALE GENOMIC DNA]</scope>
    <source>
        <strain evidence="4 5">DE2</strain>
    </source>
</reference>
<evidence type="ECO:0000256" key="1">
    <source>
        <dbReference type="ARBA" id="ARBA00010333"/>
    </source>
</evidence>
<evidence type="ECO:0000313" key="5">
    <source>
        <dbReference type="Proteomes" id="UP001228139"/>
    </source>
</evidence>
<dbReference type="KEGG" id="epi:Q3V30_08710"/>
<dbReference type="SUPFAM" id="SSF53850">
    <property type="entry name" value="Periplasmic binding protein-like II"/>
    <property type="match status" value="1"/>
</dbReference>
<protein>
    <submittedName>
        <fullName evidence="4">Transporter substrate-binding domain-containing protein</fullName>
    </submittedName>
</protein>
<gene>
    <name evidence="4" type="ORF">Q3V30_08710</name>
</gene>
<evidence type="ECO:0000313" key="4">
    <source>
        <dbReference type="EMBL" id="WLS80542.1"/>
    </source>
</evidence>
<dbReference type="SMART" id="SM00062">
    <property type="entry name" value="PBPb"/>
    <property type="match status" value="1"/>
</dbReference>
<evidence type="ECO:0000259" key="3">
    <source>
        <dbReference type="SMART" id="SM00062"/>
    </source>
</evidence>
<dbReference type="PANTHER" id="PTHR35936:SF17">
    <property type="entry name" value="ARGININE-BINDING EXTRACELLULAR PROTEIN ARTP"/>
    <property type="match status" value="1"/>
</dbReference>
<dbReference type="Pfam" id="PF00497">
    <property type="entry name" value="SBP_bac_3"/>
    <property type="match status" value="1"/>
</dbReference>
<dbReference type="EMBL" id="CP132353">
    <property type="protein sequence ID" value="WLS80542.1"/>
    <property type="molecule type" value="Genomic_DNA"/>
</dbReference>
<evidence type="ECO:0000256" key="2">
    <source>
        <dbReference type="ARBA" id="ARBA00022729"/>
    </source>
</evidence>
<keyword evidence="5" id="KW-1185">Reference proteome</keyword>
<dbReference type="AlphaFoldDB" id="A0AA50HPR6"/>
<sequence length="226" mass="24825">MPAIAENELRFAINLGNAVLAKSLPDGRPGGITVEIACKLATALGSTARFVTYPAAGKVVNDAQNNRWDIAFLAVDPLREEVLRFTQPYITIQGTVLVKAESEWQSVEQMDKANVVINVGKGAAYDLHLTRQLQHASLNRLSSSQEAIDAFLRGEGDMAAGIRQPLERAASLNRAYRVLPDNFGAINQAICVPRQHADLYEKISELLTRWQQDGTVQTIIDQQLSE</sequence>
<keyword evidence="2" id="KW-0732">Signal</keyword>
<name>A0AA50HPR6_9GAMM</name>
<dbReference type="InterPro" id="IPR001638">
    <property type="entry name" value="Solute-binding_3/MltF_N"/>
</dbReference>
<feature type="domain" description="Solute-binding protein family 3/N-terminal" evidence="3">
    <location>
        <begin position="8"/>
        <end position="226"/>
    </location>
</feature>
<dbReference type="PANTHER" id="PTHR35936">
    <property type="entry name" value="MEMBRANE-BOUND LYTIC MUREIN TRANSGLYCOSYLASE F"/>
    <property type="match status" value="1"/>
</dbReference>